<accession>A0A250WWI3</accession>
<dbReference type="PANTHER" id="PTHR11706:SF33">
    <property type="entry name" value="NATURAL RESISTANCE-ASSOCIATED MACROPHAGE PROTEIN 2"/>
    <property type="match status" value="1"/>
</dbReference>
<evidence type="ECO:0000256" key="3">
    <source>
        <dbReference type="ARBA" id="ARBA00022448"/>
    </source>
</evidence>
<dbReference type="PANTHER" id="PTHR11706">
    <property type="entry name" value="SOLUTE CARRIER PROTEIN FAMILY 11 MEMBER"/>
    <property type="match status" value="1"/>
</dbReference>
<feature type="transmembrane region" description="Helical" evidence="8">
    <location>
        <begin position="620"/>
        <end position="637"/>
    </location>
</feature>
<name>A0A250WWI3_9CHLO</name>
<dbReference type="STRING" id="1157962.A0A250WWI3"/>
<feature type="transmembrane region" description="Helical" evidence="8">
    <location>
        <begin position="127"/>
        <end position="149"/>
    </location>
</feature>
<keyword evidence="10" id="KW-1185">Reference proteome</keyword>
<dbReference type="GO" id="GO:0034755">
    <property type="term" value="P:iron ion transmembrane transport"/>
    <property type="evidence" value="ECO:0007669"/>
    <property type="project" value="TreeGrafter"/>
</dbReference>
<dbReference type="GO" id="GO:0005384">
    <property type="term" value="F:manganese ion transmembrane transporter activity"/>
    <property type="evidence" value="ECO:0007669"/>
    <property type="project" value="TreeGrafter"/>
</dbReference>
<feature type="transmembrane region" description="Helical" evidence="8">
    <location>
        <begin position="88"/>
        <end position="106"/>
    </location>
</feature>
<dbReference type="EMBL" id="BEGY01000011">
    <property type="protein sequence ID" value="GAX75194.1"/>
    <property type="molecule type" value="Genomic_DNA"/>
</dbReference>
<dbReference type="GO" id="GO:0005886">
    <property type="term" value="C:plasma membrane"/>
    <property type="evidence" value="ECO:0007669"/>
    <property type="project" value="TreeGrafter"/>
</dbReference>
<feature type="region of interest" description="Disordered" evidence="7">
    <location>
        <begin position="442"/>
        <end position="466"/>
    </location>
</feature>
<dbReference type="OrthoDB" id="409173at2759"/>
<feature type="transmembrane region" description="Helical" evidence="8">
    <location>
        <begin position="169"/>
        <end position="189"/>
    </location>
</feature>
<evidence type="ECO:0000256" key="5">
    <source>
        <dbReference type="ARBA" id="ARBA00022989"/>
    </source>
</evidence>
<feature type="transmembrane region" description="Helical" evidence="8">
    <location>
        <begin position="278"/>
        <end position="309"/>
    </location>
</feature>
<dbReference type="Proteomes" id="UP000232323">
    <property type="component" value="Unassembled WGS sequence"/>
</dbReference>
<evidence type="ECO:0000256" key="7">
    <source>
        <dbReference type="SAM" id="MobiDB-lite"/>
    </source>
</evidence>
<gene>
    <name evidence="9" type="ORF">CEUSTIGMA_g2638.t1</name>
</gene>
<feature type="transmembrane region" description="Helical" evidence="8">
    <location>
        <begin position="683"/>
        <end position="705"/>
    </location>
</feature>
<feature type="transmembrane region" description="Helical" evidence="8">
    <location>
        <begin position="236"/>
        <end position="257"/>
    </location>
</feature>
<evidence type="ECO:0000313" key="10">
    <source>
        <dbReference type="Proteomes" id="UP000232323"/>
    </source>
</evidence>
<comment type="similarity">
    <text evidence="2">Belongs to the NRAMP (TC 2.A.55) family.</text>
</comment>
<evidence type="ECO:0000256" key="8">
    <source>
        <dbReference type="SAM" id="Phobius"/>
    </source>
</evidence>
<feature type="transmembrane region" description="Helical" evidence="8">
    <location>
        <begin position="643"/>
        <end position="663"/>
    </location>
</feature>
<dbReference type="NCBIfam" id="NF037982">
    <property type="entry name" value="Nramp_1"/>
    <property type="match status" value="1"/>
</dbReference>
<evidence type="ECO:0000256" key="2">
    <source>
        <dbReference type="ARBA" id="ARBA00009965"/>
    </source>
</evidence>
<feature type="transmembrane region" description="Helical" evidence="8">
    <location>
        <begin position="717"/>
        <end position="736"/>
    </location>
</feature>
<dbReference type="GO" id="GO:0015086">
    <property type="term" value="F:cadmium ion transmembrane transporter activity"/>
    <property type="evidence" value="ECO:0007669"/>
    <property type="project" value="TreeGrafter"/>
</dbReference>
<sequence length="749" mass="81601">MLDSLPECNNLHIARFDVQLTDEQRGDGKDTHVSFQRGFETSESSMPVWCWADFLKNAGPGLIMMTAFIDPGDLSNDLAVGSKYQFELLWIFLWSTIVGYILQMVVAKLAIVTRKSLAEKCHEEYPWFVNVFLWLLMEAALVAVEIQYITGASVGLSLLCGNNGTNLPLWASVLVCSTIAYLLLILEAYGVRLVEVLFMLLISVMCISFAILAGVAKAPGIQVLRGLAEPQLPNEQAAYLLAGGIVGGCISPYNFFLYSSLVISRPLPSRTRGDKYILLQYISLEAAIVLAFALFMNVCLVCTFAQTLYQPAGATSTYYNGSSTPPLLSPSNPGTLLVGVSPQQSPDATYTNYDYMENNPSLNNAGILLGQDWGQAFAYIWALGLLATGLSSTSGSVYAGQIIMEGFVKLKAWNRRHRGWLGSLIAIFHTSPPESVDLLDAPGDRSPSLEETMEGRPSTLSSRTKALVPSSCVPSSDAEKHIISQAHVSVSVAPAKTTESRLSDTVVSDKVVHQSALELKITAESAVPPRQKPHCDHPLGDDLSTNMRALTVPAGEGDQSISSSKASSYKRPFWLRFAANLGLMPQSSRAYSEEEAGRYLPQEALSAAPAAAPVAWKRATVSRTIALIPALIVAATYTNPQEILYLNLWLNLLQTLALPFSLLPMLHFTARSQVMGKYWKNHWFLTLLVAAITAFAVFIACYSTIQSTPFPTSSAAVGATWFGWALYLLAALYFAIGPDHIERFLRGGM</sequence>
<protein>
    <submittedName>
        <fullName evidence="9">Uncharacterized protein</fullName>
    </submittedName>
</protein>
<evidence type="ECO:0000256" key="6">
    <source>
        <dbReference type="ARBA" id="ARBA00023136"/>
    </source>
</evidence>
<comment type="subcellular location">
    <subcellularLocation>
        <location evidence="1">Membrane</location>
        <topology evidence="1">Multi-pass membrane protein</topology>
    </subcellularLocation>
</comment>
<dbReference type="PRINTS" id="PR00447">
    <property type="entry name" value="NATRESASSCMP"/>
</dbReference>
<feature type="transmembrane region" description="Helical" evidence="8">
    <location>
        <begin position="378"/>
        <end position="408"/>
    </location>
</feature>
<keyword evidence="4 8" id="KW-0812">Transmembrane</keyword>
<dbReference type="InterPro" id="IPR001046">
    <property type="entry name" value="NRAMP_fam"/>
</dbReference>
<dbReference type="Pfam" id="PF01566">
    <property type="entry name" value="Nramp"/>
    <property type="match status" value="2"/>
</dbReference>
<comment type="caution">
    <text evidence="9">The sequence shown here is derived from an EMBL/GenBank/DDBJ whole genome shotgun (WGS) entry which is preliminary data.</text>
</comment>
<evidence type="ECO:0000313" key="9">
    <source>
        <dbReference type="EMBL" id="GAX75194.1"/>
    </source>
</evidence>
<proteinExistence type="inferred from homology"/>
<keyword evidence="5 8" id="KW-1133">Transmembrane helix</keyword>
<feature type="transmembrane region" description="Helical" evidence="8">
    <location>
        <begin position="196"/>
        <end position="216"/>
    </location>
</feature>
<evidence type="ECO:0000256" key="1">
    <source>
        <dbReference type="ARBA" id="ARBA00004141"/>
    </source>
</evidence>
<evidence type="ECO:0000256" key="4">
    <source>
        <dbReference type="ARBA" id="ARBA00022692"/>
    </source>
</evidence>
<keyword evidence="3" id="KW-0813">Transport</keyword>
<organism evidence="9 10">
    <name type="scientific">Chlamydomonas eustigma</name>
    <dbReference type="NCBI Taxonomy" id="1157962"/>
    <lineage>
        <taxon>Eukaryota</taxon>
        <taxon>Viridiplantae</taxon>
        <taxon>Chlorophyta</taxon>
        <taxon>core chlorophytes</taxon>
        <taxon>Chlorophyceae</taxon>
        <taxon>CS clade</taxon>
        <taxon>Chlamydomonadales</taxon>
        <taxon>Chlamydomonadaceae</taxon>
        <taxon>Chlamydomonas</taxon>
    </lineage>
</organism>
<reference evidence="9 10" key="1">
    <citation type="submission" date="2017-08" db="EMBL/GenBank/DDBJ databases">
        <title>Acidophilic green algal genome provides insights into adaptation to an acidic environment.</title>
        <authorList>
            <person name="Hirooka S."/>
            <person name="Hirose Y."/>
            <person name="Kanesaki Y."/>
            <person name="Higuchi S."/>
            <person name="Fujiwara T."/>
            <person name="Onuma R."/>
            <person name="Era A."/>
            <person name="Ohbayashi R."/>
            <person name="Uzuka A."/>
            <person name="Nozaki H."/>
            <person name="Yoshikawa H."/>
            <person name="Miyagishima S.Y."/>
        </authorList>
    </citation>
    <scope>NUCLEOTIDE SEQUENCE [LARGE SCALE GENOMIC DNA]</scope>
    <source>
        <strain evidence="9 10">NIES-2499</strain>
    </source>
</reference>
<keyword evidence="6 8" id="KW-0472">Membrane</keyword>
<dbReference type="AlphaFoldDB" id="A0A250WWI3"/>